<comment type="subcellular location">
    <subcellularLocation>
        <location evidence="1">Periplasmic flagellum</location>
    </subcellularLocation>
</comment>
<keyword evidence="5" id="KW-0966">Cell projection</keyword>
<evidence type="ECO:0000256" key="2">
    <source>
        <dbReference type="ARBA" id="ARBA00022764"/>
    </source>
</evidence>
<gene>
    <name evidence="6" type="ORF">FUT82_03555</name>
    <name evidence="5" type="ORF">TPHV1_40028</name>
</gene>
<dbReference type="EMBL" id="CP042817">
    <property type="protein sequence ID" value="QEJ97150.1"/>
    <property type="molecule type" value="Genomic_DNA"/>
</dbReference>
<dbReference type="RefSeq" id="WP_002697350.1">
    <property type="nucleotide sequence ID" value="NZ_CDNC01000034.1"/>
</dbReference>
<evidence type="ECO:0000313" key="7">
    <source>
        <dbReference type="Proteomes" id="UP000042527"/>
    </source>
</evidence>
<evidence type="ECO:0000313" key="5">
    <source>
        <dbReference type="EMBL" id="CEM62525.1"/>
    </source>
</evidence>
<reference evidence="7" key="1">
    <citation type="submission" date="2015-01" db="EMBL/GenBank/DDBJ databases">
        <authorList>
            <person name="Manzoor Shahid"/>
            <person name="Zubair Saima"/>
        </authorList>
    </citation>
    <scope>NUCLEOTIDE SEQUENCE [LARGE SCALE GENOMIC DNA]</scope>
    <source>
        <strain evidence="7">V1</strain>
    </source>
</reference>
<keyword evidence="4" id="KW-0732">Signal</keyword>
<dbReference type="Pfam" id="PF04620">
    <property type="entry name" value="FlaA"/>
    <property type="match status" value="1"/>
</dbReference>
<evidence type="ECO:0000313" key="8">
    <source>
        <dbReference type="Proteomes" id="UP000323594"/>
    </source>
</evidence>
<feature type="signal peptide" evidence="4">
    <location>
        <begin position="1"/>
        <end position="22"/>
    </location>
</feature>
<organism evidence="5 7">
    <name type="scientific">Treponema phagedenis</name>
    <dbReference type="NCBI Taxonomy" id="162"/>
    <lineage>
        <taxon>Bacteria</taxon>
        <taxon>Pseudomonadati</taxon>
        <taxon>Spirochaetota</taxon>
        <taxon>Spirochaetia</taxon>
        <taxon>Spirochaetales</taxon>
        <taxon>Treponemataceae</taxon>
        <taxon>Treponema</taxon>
    </lineage>
</organism>
<feature type="chain" id="PRO_5041521669" evidence="4">
    <location>
        <begin position="23"/>
        <end position="251"/>
    </location>
</feature>
<dbReference type="AlphaFoldDB" id="A0A0B7GZY4"/>
<name>A0A0B7GZY4_TREPH</name>
<dbReference type="GO" id="GO:0055040">
    <property type="term" value="C:periplasmic flagellum"/>
    <property type="evidence" value="ECO:0007669"/>
    <property type="project" value="UniProtKB-SubCell"/>
</dbReference>
<evidence type="ECO:0000256" key="4">
    <source>
        <dbReference type="SAM" id="SignalP"/>
    </source>
</evidence>
<reference evidence="6 8" key="3">
    <citation type="submission" date="2019-08" db="EMBL/GenBank/DDBJ databases">
        <authorList>
            <person name="Kuhnert P."/>
        </authorList>
    </citation>
    <scope>NUCLEOTIDE SEQUENCE [LARGE SCALE GENOMIC DNA]</scope>
    <source>
        <strain evidence="6 8">B36.5</strain>
    </source>
</reference>
<dbReference type="Proteomes" id="UP000323594">
    <property type="component" value="Chromosome"/>
</dbReference>
<evidence type="ECO:0000313" key="6">
    <source>
        <dbReference type="EMBL" id="QEJ97150.1"/>
    </source>
</evidence>
<keyword evidence="5" id="KW-0282">Flagellum</keyword>
<dbReference type="Proteomes" id="UP000042527">
    <property type="component" value="Unassembled WGS sequence"/>
</dbReference>
<evidence type="ECO:0000256" key="1">
    <source>
        <dbReference type="ARBA" id="ARBA00004631"/>
    </source>
</evidence>
<dbReference type="OrthoDB" id="357930at2"/>
<keyword evidence="3" id="KW-0975">Bacterial flagellum</keyword>
<dbReference type="GO" id="GO:0071973">
    <property type="term" value="P:bacterial-type flagellum-dependent cell motility"/>
    <property type="evidence" value="ECO:0007669"/>
    <property type="project" value="InterPro"/>
</dbReference>
<keyword evidence="7" id="KW-1185">Reference proteome</keyword>
<reference evidence="5" key="2">
    <citation type="submission" date="2015-01" db="EMBL/GenBank/DDBJ databases">
        <authorList>
            <person name="Xiang T."/>
            <person name="Song Y."/>
            <person name="Huang L."/>
            <person name="Wang B."/>
            <person name="Wu P."/>
        </authorList>
    </citation>
    <scope>NUCLEOTIDE SEQUENCE [LARGE SCALE GENOMIC DNA]</scope>
    <source>
        <strain evidence="5">V1</strain>
    </source>
</reference>
<dbReference type="EMBL" id="CDNC01000034">
    <property type="protein sequence ID" value="CEM62525.1"/>
    <property type="molecule type" value="Genomic_DNA"/>
</dbReference>
<evidence type="ECO:0000256" key="3">
    <source>
        <dbReference type="ARBA" id="ARBA00023143"/>
    </source>
</evidence>
<dbReference type="GO" id="GO:0030288">
    <property type="term" value="C:outer membrane-bounded periplasmic space"/>
    <property type="evidence" value="ECO:0007669"/>
    <property type="project" value="InterPro"/>
</dbReference>
<keyword evidence="5" id="KW-0969">Cilium</keyword>
<dbReference type="InterPro" id="IPR006714">
    <property type="entry name" value="FlaA"/>
</dbReference>
<dbReference type="GeneID" id="57751991"/>
<protein>
    <submittedName>
        <fullName evidence="5">Flagellar filament outer layer protein FlaA</fullName>
    </submittedName>
    <submittedName>
        <fullName evidence="6">Flagellar filament protein FlaA</fullName>
    </submittedName>
</protein>
<accession>A0A0B7GZY4</accession>
<keyword evidence="2" id="KW-0574">Periplasm</keyword>
<proteinExistence type="predicted"/>
<sequence>MKKIIIVCLLTVAVLVSGFAQEEQSASEGQDLSTIDAADPSKIGNFSAEQRLKEVSVDKFETEGTWNVSMSSDEGVIQGRLFDGNPMNKKPIPEEEGLELADEKVFGAKISFYRRGYNSFEITAAKALPVEGITKTVSVWVVGRSYAHNLNLIVEDYWGQRFELYVGKLNFSGWKLMTVAVPPQHADGRSGIVQKDYHYGNHLGLKIVGFRVDCDPWDAYGKYYIYFDDLRAVTDLYEIDARDPDDMADNW</sequence>